<organism evidence="3">
    <name type="scientific">Noccaea caerulescens</name>
    <name type="common">Alpine penny-cress</name>
    <name type="synonym">Thlaspi caerulescens</name>
    <dbReference type="NCBI Taxonomy" id="107243"/>
    <lineage>
        <taxon>Eukaryota</taxon>
        <taxon>Viridiplantae</taxon>
        <taxon>Streptophyta</taxon>
        <taxon>Embryophyta</taxon>
        <taxon>Tracheophyta</taxon>
        <taxon>Spermatophyta</taxon>
        <taxon>Magnoliopsida</taxon>
        <taxon>eudicotyledons</taxon>
        <taxon>Gunneridae</taxon>
        <taxon>Pentapetalae</taxon>
        <taxon>rosids</taxon>
        <taxon>malvids</taxon>
        <taxon>Brassicales</taxon>
        <taxon>Brassicaceae</taxon>
        <taxon>Coluteocarpeae</taxon>
        <taxon>Noccaea</taxon>
    </lineage>
</organism>
<evidence type="ECO:0000256" key="2">
    <source>
        <dbReference type="ARBA" id="ARBA00023315"/>
    </source>
</evidence>
<sequence>MTERGAMVVSSSSCYVPFRCPQIKKSFPFRDIFEPSKKLTPNRRQLINPPVSLSSSPAATTVAKCNMYHYAESAENLVGDKQFVRWFREAWPYLWAHRGCTFVLVILGEILSGPYCDAVLKDIAFLHHLGIKFVLVPGTQVQIDQLLAERDGA</sequence>
<proteinExistence type="predicted"/>
<reference evidence="3" key="1">
    <citation type="submission" date="2016-07" db="EMBL/GenBank/DDBJ databases">
        <title>De novo transcriptome assembly of four accessions of the metal hyperaccumulator plant Noccaea caerulescens.</title>
        <authorList>
            <person name="Blande D."/>
            <person name="Halimaa P."/>
            <person name="Tervahauta A.I."/>
            <person name="Aarts M.G."/>
            <person name="Karenlampi S.O."/>
        </authorList>
    </citation>
    <scope>NUCLEOTIDE SEQUENCE</scope>
</reference>
<dbReference type="AlphaFoldDB" id="A0A1J3FVS0"/>
<dbReference type="EMBL" id="GEVK01004638">
    <property type="protein sequence ID" value="JAU48194.1"/>
    <property type="molecule type" value="Transcribed_RNA"/>
</dbReference>
<gene>
    <name evidence="3" type="ORF">LC_TR10160_c2_g1_i1_g.35762</name>
</gene>
<dbReference type="SUPFAM" id="SSF53633">
    <property type="entry name" value="Carbamate kinase-like"/>
    <property type="match status" value="1"/>
</dbReference>
<evidence type="ECO:0000313" key="3">
    <source>
        <dbReference type="EMBL" id="JAU48194.1"/>
    </source>
</evidence>
<dbReference type="GO" id="GO:0005737">
    <property type="term" value="C:cytoplasm"/>
    <property type="evidence" value="ECO:0007669"/>
    <property type="project" value="InterPro"/>
</dbReference>
<dbReference type="PANTHER" id="PTHR30602:SF12">
    <property type="entry name" value="AMINO-ACID ACETYLTRANSFERASE NAGS1, CHLOROPLASTIC-RELATED"/>
    <property type="match status" value="1"/>
</dbReference>
<protein>
    <submittedName>
        <fullName evidence="3">Putative amino-acid acetyltransferase NAGS1, chloroplastic</fullName>
    </submittedName>
</protein>
<dbReference type="GO" id="GO:0004042">
    <property type="term" value="F:L-glutamate N-acetyltransferase activity"/>
    <property type="evidence" value="ECO:0007669"/>
    <property type="project" value="InterPro"/>
</dbReference>
<dbReference type="GO" id="GO:0006526">
    <property type="term" value="P:L-arginine biosynthetic process"/>
    <property type="evidence" value="ECO:0007669"/>
    <property type="project" value="InterPro"/>
</dbReference>
<keyword evidence="2" id="KW-0012">Acyltransferase</keyword>
<evidence type="ECO:0000256" key="1">
    <source>
        <dbReference type="ARBA" id="ARBA00022679"/>
    </source>
</evidence>
<dbReference type="Gene3D" id="3.40.1160.10">
    <property type="entry name" value="Acetylglutamate kinase-like"/>
    <property type="match status" value="1"/>
</dbReference>
<dbReference type="PANTHER" id="PTHR30602">
    <property type="entry name" value="AMINO-ACID ACETYLTRANSFERASE"/>
    <property type="match status" value="1"/>
</dbReference>
<name>A0A1J3FVS0_NOCCA</name>
<dbReference type="InterPro" id="IPR010167">
    <property type="entry name" value="NH2A_AcTrfase"/>
</dbReference>
<dbReference type="InterPro" id="IPR036393">
    <property type="entry name" value="AceGlu_kinase-like_sf"/>
</dbReference>
<keyword evidence="1 3" id="KW-0808">Transferase</keyword>
<accession>A0A1J3FVS0</accession>